<evidence type="ECO:0000256" key="6">
    <source>
        <dbReference type="ARBA" id="ARBA00023136"/>
    </source>
</evidence>
<keyword evidence="4 7" id="KW-0812">Transmembrane</keyword>
<dbReference type="EMBL" id="FOBB01000012">
    <property type="protein sequence ID" value="SEN71343.1"/>
    <property type="molecule type" value="Genomic_DNA"/>
</dbReference>
<name>A0A1H8IRR2_9BACT</name>
<evidence type="ECO:0000313" key="8">
    <source>
        <dbReference type="EMBL" id="SEN71343.1"/>
    </source>
</evidence>
<feature type="transmembrane region" description="Helical" evidence="7">
    <location>
        <begin position="124"/>
        <end position="148"/>
    </location>
</feature>
<sequence length="152" mass="16540">MNSLLTKIGQTNPAAIPLLILRIAFVIVMFPHGAQLLVGWFGGYGYAASMGYFSSIGIPSVISFLIIFLEFFGSIFILLGLFTRLFALALTGLVTGMILMVHIHAGFFMNWFGNLKGEGFEYHILMLSMLLSLLIAGGGKASLDALLFNKKV</sequence>
<feature type="transmembrane region" description="Helical" evidence="7">
    <location>
        <begin position="12"/>
        <end position="32"/>
    </location>
</feature>
<feature type="transmembrane region" description="Helical" evidence="7">
    <location>
        <begin position="86"/>
        <end position="112"/>
    </location>
</feature>
<reference evidence="8 9" key="1">
    <citation type="submission" date="2016-10" db="EMBL/GenBank/DDBJ databases">
        <authorList>
            <person name="de Groot N.N."/>
        </authorList>
    </citation>
    <scope>NUCLEOTIDE SEQUENCE [LARGE SCALE GENOMIC DNA]</scope>
    <source>
        <strain evidence="8 9">DSM 21039</strain>
    </source>
</reference>
<gene>
    <name evidence="8" type="ORF">SAMN04488505_11263</name>
</gene>
<comment type="similarity">
    <text evidence="2">Belongs to the DoxX family.</text>
</comment>
<keyword evidence="3" id="KW-1003">Cell membrane</keyword>
<evidence type="ECO:0000313" key="9">
    <source>
        <dbReference type="Proteomes" id="UP000198984"/>
    </source>
</evidence>
<dbReference type="InterPro" id="IPR032808">
    <property type="entry name" value="DoxX"/>
</dbReference>
<organism evidence="8 9">
    <name type="scientific">Chitinophaga rupis</name>
    <dbReference type="NCBI Taxonomy" id="573321"/>
    <lineage>
        <taxon>Bacteria</taxon>
        <taxon>Pseudomonadati</taxon>
        <taxon>Bacteroidota</taxon>
        <taxon>Chitinophagia</taxon>
        <taxon>Chitinophagales</taxon>
        <taxon>Chitinophagaceae</taxon>
        <taxon>Chitinophaga</taxon>
    </lineage>
</organism>
<dbReference type="PANTHER" id="PTHR33452:SF1">
    <property type="entry name" value="INNER MEMBRANE PROTEIN YPHA-RELATED"/>
    <property type="match status" value="1"/>
</dbReference>
<dbReference type="OrthoDB" id="346004at2"/>
<keyword evidence="6 7" id="KW-0472">Membrane</keyword>
<dbReference type="RefSeq" id="WP_089920893.1">
    <property type="nucleotide sequence ID" value="NZ_FOBB01000012.1"/>
</dbReference>
<evidence type="ECO:0000256" key="4">
    <source>
        <dbReference type="ARBA" id="ARBA00022692"/>
    </source>
</evidence>
<keyword evidence="5 7" id="KW-1133">Transmembrane helix</keyword>
<comment type="subcellular location">
    <subcellularLocation>
        <location evidence="1">Cell membrane</location>
        <topology evidence="1">Multi-pass membrane protein</topology>
    </subcellularLocation>
</comment>
<dbReference type="PANTHER" id="PTHR33452">
    <property type="entry name" value="OXIDOREDUCTASE CATD-RELATED"/>
    <property type="match status" value="1"/>
</dbReference>
<dbReference type="STRING" id="573321.SAMN04488505_11263"/>
<evidence type="ECO:0000256" key="5">
    <source>
        <dbReference type="ARBA" id="ARBA00022989"/>
    </source>
</evidence>
<evidence type="ECO:0000256" key="7">
    <source>
        <dbReference type="SAM" id="Phobius"/>
    </source>
</evidence>
<dbReference type="Proteomes" id="UP000198984">
    <property type="component" value="Unassembled WGS sequence"/>
</dbReference>
<dbReference type="Pfam" id="PF07681">
    <property type="entry name" value="DoxX"/>
    <property type="match status" value="1"/>
</dbReference>
<feature type="transmembrane region" description="Helical" evidence="7">
    <location>
        <begin position="52"/>
        <end position="79"/>
    </location>
</feature>
<keyword evidence="9" id="KW-1185">Reference proteome</keyword>
<dbReference type="InterPro" id="IPR051907">
    <property type="entry name" value="DoxX-like_oxidoreductase"/>
</dbReference>
<evidence type="ECO:0000256" key="3">
    <source>
        <dbReference type="ARBA" id="ARBA00022475"/>
    </source>
</evidence>
<evidence type="ECO:0000256" key="2">
    <source>
        <dbReference type="ARBA" id="ARBA00006679"/>
    </source>
</evidence>
<dbReference type="AlphaFoldDB" id="A0A1H8IRR2"/>
<proteinExistence type="inferred from homology"/>
<evidence type="ECO:0000256" key="1">
    <source>
        <dbReference type="ARBA" id="ARBA00004651"/>
    </source>
</evidence>
<protein>
    <submittedName>
        <fullName evidence="8">Putative oxidoreductase</fullName>
    </submittedName>
</protein>
<dbReference type="GO" id="GO:0005886">
    <property type="term" value="C:plasma membrane"/>
    <property type="evidence" value="ECO:0007669"/>
    <property type="project" value="UniProtKB-SubCell"/>
</dbReference>
<accession>A0A1H8IRR2</accession>